<dbReference type="Proteomes" id="UP001525890">
    <property type="component" value="Unassembled WGS sequence"/>
</dbReference>
<reference evidence="1 2" key="1">
    <citation type="journal article" date="2022" name="Front. Microbiol.">
        <title>High genomic differentiation and limited gene flow indicate recent cryptic speciation within the genus Laspinema (cyanobacteria).</title>
        <authorList>
            <person name="Stanojkovic A."/>
            <person name="Skoupy S."/>
            <person name="Skaloud P."/>
            <person name="Dvorak P."/>
        </authorList>
    </citation>
    <scope>NUCLEOTIDE SEQUENCE [LARGE SCALE GENOMIC DNA]</scope>
    <source>
        <strain evidence="1 2">D2a</strain>
    </source>
</reference>
<dbReference type="RefSeq" id="WP_368009815.1">
    <property type="nucleotide sequence ID" value="NZ_JAMXFF010000099.1"/>
</dbReference>
<organism evidence="1 2">
    <name type="scientific">Laspinema palackyanum D2a</name>
    <dbReference type="NCBI Taxonomy" id="2953684"/>
    <lineage>
        <taxon>Bacteria</taxon>
        <taxon>Bacillati</taxon>
        <taxon>Cyanobacteriota</taxon>
        <taxon>Cyanophyceae</taxon>
        <taxon>Oscillatoriophycideae</taxon>
        <taxon>Oscillatoriales</taxon>
        <taxon>Laspinemataceae</taxon>
        <taxon>Laspinema</taxon>
        <taxon>Laspinema palackyanum</taxon>
    </lineage>
</organism>
<keyword evidence="2" id="KW-1185">Reference proteome</keyword>
<evidence type="ECO:0000313" key="2">
    <source>
        <dbReference type="Proteomes" id="UP001525890"/>
    </source>
</evidence>
<accession>A0ABT2N070</accession>
<dbReference type="EMBL" id="JAMXFF010000099">
    <property type="protein sequence ID" value="MCT7970400.1"/>
    <property type="molecule type" value="Genomic_DNA"/>
</dbReference>
<evidence type="ECO:0000313" key="1">
    <source>
        <dbReference type="EMBL" id="MCT7970400.1"/>
    </source>
</evidence>
<sequence length="56" mass="6138">MPPSPPIFSAQTTTPPDAPTAATAIASEMLEVNRQMKQRMQYLKSAQIQSKIGKYS</sequence>
<proteinExistence type="predicted"/>
<protein>
    <submittedName>
        <fullName evidence="1">Uncharacterized protein</fullName>
    </submittedName>
</protein>
<comment type="caution">
    <text evidence="1">The sequence shown here is derived from an EMBL/GenBank/DDBJ whole genome shotgun (WGS) entry which is preliminary data.</text>
</comment>
<name>A0ABT2N070_9CYAN</name>
<gene>
    <name evidence="1" type="ORF">NG799_29225</name>
</gene>